<dbReference type="EMBL" id="VPFL01000025">
    <property type="protein sequence ID" value="TXF10639.1"/>
    <property type="molecule type" value="Genomic_DNA"/>
</dbReference>
<dbReference type="Gene3D" id="3.30.2310.20">
    <property type="entry name" value="RelE-like"/>
    <property type="match status" value="1"/>
</dbReference>
<comment type="similarity">
    <text evidence="1">Belongs to the RelE toxin family.</text>
</comment>
<evidence type="ECO:0000313" key="4">
    <source>
        <dbReference type="EMBL" id="TXF10639.1"/>
    </source>
</evidence>
<dbReference type="InterPro" id="IPR007712">
    <property type="entry name" value="RelE/ParE_toxin"/>
</dbReference>
<evidence type="ECO:0000313" key="5">
    <source>
        <dbReference type="Proteomes" id="UP000321201"/>
    </source>
</evidence>
<dbReference type="OrthoDB" id="9809155at2"/>
<proteinExistence type="inferred from homology"/>
<dbReference type="Pfam" id="PF05016">
    <property type="entry name" value="ParE_toxin"/>
    <property type="match status" value="1"/>
</dbReference>
<dbReference type="Proteomes" id="UP000321201">
    <property type="component" value="Unassembled WGS sequence"/>
</dbReference>
<evidence type="ECO:0000256" key="3">
    <source>
        <dbReference type="SAM" id="MobiDB-lite"/>
    </source>
</evidence>
<dbReference type="InterPro" id="IPR035093">
    <property type="entry name" value="RelE/ParE_toxin_dom_sf"/>
</dbReference>
<protein>
    <submittedName>
        <fullName evidence="4">Type II toxin-antitoxin system RelE/ParE family toxin</fullName>
    </submittedName>
</protein>
<gene>
    <name evidence="4" type="ORF">FR698_14440</name>
</gene>
<dbReference type="PANTHER" id="PTHR33755:SF8">
    <property type="entry name" value="TOXIN PARE2"/>
    <property type="match status" value="1"/>
</dbReference>
<sequence>MKSSAAWLSSTAEPFRPSPGKRSGRSSSATGVPAGVRFHPAAAEEVLAAFEWYAERSEAAAEGFRKELQHAVVAISTAPTRWPRYAACTRRYVFPRFPYSLIYRLRGDEVEVLAVAHGKRRPGYWRARARRTA</sequence>
<accession>A0A5C7EQ67</accession>
<keyword evidence="5" id="KW-1185">Reference proteome</keyword>
<feature type="region of interest" description="Disordered" evidence="3">
    <location>
        <begin position="1"/>
        <end position="33"/>
    </location>
</feature>
<dbReference type="InterPro" id="IPR051803">
    <property type="entry name" value="TA_system_RelE-like_toxin"/>
</dbReference>
<dbReference type="AlphaFoldDB" id="A0A5C7EQ67"/>
<evidence type="ECO:0000256" key="2">
    <source>
        <dbReference type="ARBA" id="ARBA00022649"/>
    </source>
</evidence>
<feature type="compositionally biased region" description="Polar residues" evidence="3">
    <location>
        <begin position="1"/>
        <end position="12"/>
    </location>
</feature>
<name>A0A5C7EQ67_9PROT</name>
<organism evidence="4 5">
    <name type="scientific">Pelomicrobium methylotrophicum</name>
    <dbReference type="NCBI Taxonomy" id="2602750"/>
    <lineage>
        <taxon>Bacteria</taxon>
        <taxon>Pseudomonadati</taxon>
        <taxon>Pseudomonadota</taxon>
        <taxon>Hydrogenophilia</taxon>
        <taxon>Hydrogenophilia incertae sedis</taxon>
        <taxon>Pelomicrobium</taxon>
    </lineage>
</organism>
<feature type="compositionally biased region" description="Low complexity" evidence="3">
    <location>
        <begin position="18"/>
        <end position="28"/>
    </location>
</feature>
<dbReference type="InParanoid" id="A0A5C7EQ67"/>
<evidence type="ECO:0000256" key="1">
    <source>
        <dbReference type="ARBA" id="ARBA00006226"/>
    </source>
</evidence>
<keyword evidence="2" id="KW-1277">Toxin-antitoxin system</keyword>
<comment type="caution">
    <text evidence="4">The sequence shown here is derived from an EMBL/GenBank/DDBJ whole genome shotgun (WGS) entry which is preliminary data.</text>
</comment>
<reference evidence="4 5" key="1">
    <citation type="submission" date="2019-08" db="EMBL/GenBank/DDBJ databases">
        <title>Pelomicrobium methylotrophicum gen. nov., sp. nov. a moderately thermophilic, facultatively anaerobic, lithoautotrophic and methylotrophic bacterium isolated from a terrestrial mud volcano.</title>
        <authorList>
            <person name="Slobodkina G.B."/>
            <person name="Merkel A.Y."/>
            <person name="Slobodkin A.I."/>
        </authorList>
    </citation>
    <scope>NUCLEOTIDE SEQUENCE [LARGE SCALE GENOMIC DNA]</scope>
    <source>
        <strain evidence="4 5">SM250</strain>
    </source>
</reference>
<dbReference type="PANTHER" id="PTHR33755">
    <property type="entry name" value="TOXIN PARE1-RELATED"/>
    <property type="match status" value="1"/>
</dbReference>